<dbReference type="InterPro" id="IPR000210">
    <property type="entry name" value="BTB/POZ_dom"/>
</dbReference>
<evidence type="ECO:0000259" key="1">
    <source>
        <dbReference type="PROSITE" id="PS50097"/>
    </source>
</evidence>
<dbReference type="Proteomes" id="UP000654918">
    <property type="component" value="Unassembled WGS sequence"/>
</dbReference>
<protein>
    <recommendedName>
        <fullName evidence="1">BTB domain-containing protein</fullName>
    </recommendedName>
</protein>
<evidence type="ECO:0000313" key="2">
    <source>
        <dbReference type="EMBL" id="KAF6830414.1"/>
    </source>
</evidence>
<dbReference type="AlphaFoldDB" id="A0A8H6KF93"/>
<reference evidence="2" key="1">
    <citation type="journal article" date="2020" name="Phytopathology">
        <title>Genome Sequence Resources of Colletotrichum truncatum, C. plurivorum, C. musicola, and C. sojae: Four Species Pathogenic to Soybean (Glycine max).</title>
        <authorList>
            <person name="Rogerio F."/>
            <person name="Boufleur T.R."/>
            <person name="Ciampi-Guillardi M."/>
            <person name="Sukno S.A."/>
            <person name="Thon M.R."/>
            <person name="Massola Junior N.S."/>
            <person name="Baroncelli R."/>
        </authorList>
    </citation>
    <scope>NUCLEOTIDE SEQUENCE</scope>
    <source>
        <strain evidence="2">LFN00145</strain>
    </source>
</reference>
<feature type="domain" description="BTB" evidence="1">
    <location>
        <begin position="15"/>
        <end position="75"/>
    </location>
</feature>
<gene>
    <name evidence="2" type="ORF">CPLU01_07340</name>
</gene>
<accession>A0A8H6KF93</accession>
<dbReference type="SUPFAM" id="SSF54695">
    <property type="entry name" value="POZ domain"/>
    <property type="match status" value="1"/>
</dbReference>
<keyword evidence="3" id="KW-1185">Reference proteome</keyword>
<dbReference type="EMBL" id="WIGO01000094">
    <property type="protein sequence ID" value="KAF6830414.1"/>
    <property type="molecule type" value="Genomic_DNA"/>
</dbReference>
<name>A0A8H6KF93_9PEZI</name>
<evidence type="ECO:0000313" key="3">
    <source>
        <dbReference type="Proteomes" id="UP000654918"/>
    </source>
</evidence>
<organism evidence="2 3">
    <name type="scientific">Colletotrichum plurivorum</name>
    <dbReference type="NCBI Taxonomy" id="2175906"/>
    <lineage>
        <taxon>Eukaryota</taxon>
        <taxon>Fungi</taxon>
        <taxon>Dikarya</taxon>
        <taxon>Ascomycota</taxon>
        <taxon>Pezizomycotina</taxon>
        <taxon>Sordariomycetes</taxon>
        <taxon>Hypocreomycetidae</taxon>
        <taxon>Glomerellales</taxon>
        <taxon>Glomerellaceae</taxon>
        <taxon>Colletotrichum</taxon>
        <taxon>Colletotrichum orchidearum species complex</taxon>
    </lineage>
</organism>
<dbReference type="InterPro" id="IPR011333">
    <property type="entry name" value="SKP1/BTB/POZ_sf"/>
</dbReference>
<proteinExistence type="predicted"/>
<dbReference type="Gene3D" id="3.30.710.10">
    <property type="entry name" value="Potassium Channel Kv1.1, Chain A"/>
    <property type="match status" value="1"/>
</dbReference>
<comment type="caution">
    <text evidence="2">The sequence shown here is derived from an EMBL/GenBank/DDBJ whole genome shotgun (WGS) entry which is preliminary data.</text>
</comment>
<dbReference type="PROSITE" id="PS50097">
    <property type="entry name" value="BTB"/>
    <property type="match status" value="1"/>
</dbReference>
<sequence length="212" mass="24450">MLTVSSRERPETIPHNMILITAEQKFFLVHQSVITRSSEYFRDCFQPETIETRTRTDDLEDVDAHIAGRYLSLAYIFALNGDIETSLGDYDMVQLAEVWVLSDYLSSDFAMTLQRQLEAKIMRYEDPAGDMNWDQAREWARQLVHCFEVLGDLEESCGTETLILNKYMSGTPPDLVQRHLSQWQEEYTEAFRNPLQAGTTGWSRAVFGSMPC</sequence>